<dbReference type="AlphaFoldDB" id="H3ZMC1"/>
<dbReference type="PANTHER" id="PTHR46211:SF14">
    <property type="entry name" value="GLYCEROPHOSPHODIESTER PHOSPHODIESTERASE"/>
    <property type="match status" value="1"/>
</dbReference>
<keyword evidence="3" id="KW-1185">Reference proteome</keyword>
<organism evidence="2 3">
    <name type="scientific">Thermococcus litoralis (strain ATCC 51850 / DSM 5473 / JCM 8560 / NS-C)</name>
    <dbReference type="NCBI Taxonomy" id="523849"/>
    <lineage>
        <taxon>Archaea</taxon>
        <taxon>Methanobacteriati</taxon>
        <taxon>Methanobacteriota</taxon>
        <taxon>Thermococci</taxon>
        <taxon>Thermococcales</taxon>
        <taxon>Thermococcaceae</taxon>
        <taxon>Thermococcus</taxon>
    </lineage>
</organism>
<evidence type="ECO:0000259" key="1">
    <source>
        <dbReference type="Pfam" id="PF03009"/>
    </source>
</evidence>
<dbReference type="InterPro" id="IPR030395">
    <property type="entry name" value="GP_PDE_dom"/>
</dbReference>
<dbReference type="GO" id="GO:0008081">
    <property type="term" value="F:phosphoric diester hydrolase activity"/>
    <property type="evidence" value="ECO:0007669"/>
    <property type="project" value="InterPro"/>
</dbReference>
<dbReference type="Gene3D" id="3.20.20.190">
    <property type="entry name" value="Phosphatidylinositol (PI) phosphodiesterase"/>
    <property type="match status" value="1"/>
</dbReference>
<dbReference type="SUPFAM" id="SSF51695">
    <property type="entry name" value="PLC-like phosphodiesterases"/>
    <property type="match status" value="1"/>
</dbReference>
<evidence type="ECO:0000313" key="2">
    <source>
        <dbReference type="EMBL" id="EHR78906.1"/>
    </source>
</evidence>
<sequence>MIIAHRGLGEPENSMLSFKRAVKRGFGIEFDVWKTADGELVSLHDPEIIVDGEKHSVKELTFKELKALAPLGVRIAKVEELFRKFPNALFNADVKDAEAVEDLPELIRNYEVEKAIVSTTEVEILKALRARDKGLKLAFSIIERSSVPKVPFLKRSLEIFALHVPIDGISYVGFANFRTLLKWVRGMGIKIGFWSYEADELRYLPLLIDLGDYFISNNPVEVRTLLARLKKSF</sequence>
<dbReference type="OrthoDB" id="19020at2157"/>
<accession>H3ZMC1</accession>
<dbReference type="HOGENOM" id="CLU_030006_3_3_2"/>
<feature type="domain" description="GP-PDE" evidence="1">
    <location>
        <begin position="5"/>
        <end position="147"/>
    </location>
</feature>
<evidence type="ECO:0000313" key="3">
    <source>
        <dbReference type="Proteomes" id="UP000015502"/>
    </source>
</evidence>
<name>H3ZMC1_THELN</name>
<dbReference type="PANTHER" id="PTHR46211">
    <property type="entry name" value="GLYCEROPHOSPHORYL DIESTER PHOSPHODIESTERASE"/>
    <property type="match status" value="1"/>
</dbReference>
<proteinExistence type="predicted"/>
<dbReference type="EMBL" id="CP006670">
    <property type="protein sequence ID" value="EHR78906.1"/>
    <property type="molecule type" value="Genomic_DNA"/>
</dbReference>
<reference evidence="2 3" key="1">
    <citation type="journal article" date="2012" name="J. Bacteriol.">
        <title>Genome sequence of the model hyperthermophilic archaeon Thermococcus litoralis NS-C.</title>
        <authorList>
            <person name="Gardner A.F."/>
            <person name="Kumar S."/>
            <person name="Perler F.B."/>
        </authorList>
    </citation>
    <scope>NUCLEOTIDE SEQUENCE [LARGE SCALE GENOMIC DNA]</scope>
    <source>
        <strain evidence="3">ATCC 51850 / DSM 5473 / JCM 8560 / NS-C</strain>
    </source>
</reference>
<dbReference type="GO" id="GO:0006629">
    <property type="term" value="P:lipid metabolic process"/>
    <property type="evidence" value="ECO:0007669"/>
    <property type="project" value="InterPro"/>
</dbReference>
<dbReference type="GeneID" id="16550681"/>
<dbReference type="PaxDb" id="523849-OCC_07219"/>
<protein>
    <recommendedName>
        <fullName evidence="1">GP-PDE domain-containing protein</fullName>
    </recommendedName>
</protein>
<dbReference type="Pfam" id="PF03009">
    <property type="entry name" value="GDPD"/>
    <property type="match status" value="1"/>
</dbReference>
<dbReference type="RefSeq" id="WP_004067838.1">
    <property type="nucleotide sequence ID" value="NC_022084.1"/>
</dbReference>
<gene>
    <name evidence="2" type="ORF">OCC_07219</name>
</gene>
<dbReference type="KEGG" id="tlt:OCC_07219"/>
<dbReference type="Proteomes" id="UP000015502">
    <property type="component" value="Chromosome"/>
</dbReference>
<dbReference type="InterPro" id="IPR017946">
    <property type="entry name" value="PLC-like_Pdiesterase_TIM-brl"/>
</dbReference>
<dbReference type="STRING" id="523849.OCC_07219"/>